<dbReference type="PROSITE" id="PS50801">
    <property type="entry name" value="STAS"/>
    <property type="match status" value="1"/>
</dbReference>
<dbReference type="OrthoDB" id="2835068at2"/>
<organism evidence="2 3">
    <name type="scientific">Priestia koreensis</name>
    <dbReference type="NCBI Taxonomy" id="284581"/>
    <lineage>
        <taxon>Bacteria</taxon>
        <taxon>Bacillati</taxon>
        <taxon>Bacillota</taxon>
        <taxon>Bacilli</taxon>
        <taxon>Bacillales</taxon>
        <taxon>Bacillaceae</taxon>
        <taxon>Priestia</taxon>
    </lineage>
</organism>
<dbReference type="PANTHER" id="PTHR33745:SF8">
    <property type="entry name" value="BLUE-LIGHT PHOTORECEPTOR"/>
    <property type="match status" value="1"/>
</dbReference>
<dbReference type="STRING" id="284581.AMD01_05950"/>
<protein>
    <submittedName>
        <fullName evidence="2">Anti-anti-sigma factor</fullName>
    </submittedName>
</protein>
<dbReference type="RefSeq" id="WP_053400488.1">
    <property type="nucleotide sequence ID" value="NZ_LILC01000007.1"/>
</dbReference>
<dbReference type="Gene3D" id="3.30.450.20">
    <property type="entry name" value="PAS domain"/>
    <property type="match status" value="1"/>
</dbReference>
<dbReference type="PATRIC" id="fig|284581.3.peg.4589"/>
<dbReference type="AlphaFoldDB" id="A0A0M0L917"/>
<feature type="domain" description="STAS" evidence="1">
    <location>
        <begin position="139"/>
        <end position="227"/>
    </location>
</feature>
<dbReference type="Pfam" id="PF01740">
    <property type="entry name" value="STAS"/>
    <property type="match status" value="1"/>
</dbReference>
<dbReference type="Proteomes" id="UP000037558">
    <property type="component" value="Unassembled WGS sequence"/>
</dbReference>
<name>A0A0M0L917_9BACI</name>
<dbReference type="CDD" id="cd07041">
    <property type="entry name" value="STAS_RsbR_RsbS_like"/>
    <property type="match status" value="1"/>
</dbReference>
<evidence type="ECO:0000313" key="3">
    <source>
        <dbReference type="Proteomes" id="UP000037558"/>
    </source>
</evidence>
<dbReference type="InterPro" id="IPR035965">
    <property type="entry name" value="PAS-like_dom_sf"/>
</dbReference>
<dbReference type="SUPFAM" id="SSF55785">
    <property type="entry name" value="PYP-like sensor domain (PAS domain)"/>
    <property type="match status" value="1"/>
</dbReference>
<reference evidence="3" key="1">
    <citation type="submission" date="2015-08" db="EMBL/GenBank/DDBJ databases">
        <title>Fjat-14210 dsm16467.</title>
        <authorList>
            <person name="Liu B."/>
            <person name="Wang J."/>
            <person name="Zhu Y."/>
            <person name="Liu G."/>
            <person name="Chen Q."/>
            <person name="Chen Z."/>
            <person name="Lan J."/>
            <person name="Che J."/>
            <person name="Ge C."/>
            <person name="Shi H."/>
            <person name="Pan Z."/>
            <person name="Liu X."/>
        </authorList>
    </citation>
    <scope>NUCLEOTIDE SEQUENCE [LARGE SCALE GENOMIC DNA]</scope>
    <source>
        <strain evidence="3">DSM 16467</strain>
    </source>
</reference>
<dbReference type="InterPro" id="IPR002645">
    <property type="entry name" value="STAS_dom"/>
</dbReference>
<sequence>MESIGTFPTHLSSYIILEGIQETIIIADIHYRIQWMNSKAVEILGPLMKLYGINDIHDVLGQSMDLFHSSPGHQQHVMQELHSTHRARINIKQRYVAETVIHPVYNENGDKQAYLLMLLDVTNQAKQAERNQAIIDELSTPLLKIWYDILALPIVGSLDDVRGKKLAERVLEACVKEGARYFLIDLSSLKELDDHSGYHIHIMAEALRLIGTRCLIVGISPELVQSLVHYDYRWTTFSTVQQCIAYIMKENHMTFTSTKSPSSK</sequence>
<keyword evidence="3" id="KW-1185">Reference proteome</keyword>
<dbReference type="PANTHER" id="PTHR33745">
    <property type="entry name" value="RSBT ANTAGONIST PROTEIN RSBS-RELATED"/>
    <property type="match status" value="1"/>
</dbReference>
<accession>A0A0M0L917</accession>
<evidence type="ECO:0000259" key="1">
    <source>
        <dbReference type="PROSITE" id="PS50801"/>
    </source>
</evidence>
<dbReference type="InterPro" id="IPR036513">
    <property type="entry name" value="STAS_dom_sf"/>
</dbReference>
<dbReference type="Gene3D" id="3.30.750.24">
    <property type="entry name" value="STAS domain"/>
    <property type="match status" value="1"/>
</dbReference>
<dbReference type="InterPro" id="IPR051932">
    <property type="entry name" value="Bact_StressResp_Reg"/>
</dbReference>
<evidence type="ECO:0000313" key="2">
    <source>
        <dbReference type="EMBL" id="KOO47581.1"/>
    </source>
</evidence>
<gene>
    <name evidence="2" type="ORF">AMD01_05950</name>
</gene>
<dbReference type="EMBL" id="LILC01000007">
    <property type="protein sequence ID" value="KOO47581.1"/>
    <property type="molecule type" value="Genomic_DNA"/>
</dbReference>
<dbReference type="SUPFAM" id="SSF52091">
    <property type="entry name" value="SpoIIaa-like"/>
    <property type="match status" value="1"/>
</dbReference>
<comment type="caution">
    <text evidence="2">The sequence shown here is derived from an EMBL/GenBank/DDBJ whole genome shotgun (WGS) entry which is preliminary data.</text>
</comment>
<proteinExistence type="predicted"/>